<dbReference type="AlphaFoldDB" id="A0A6J4RA60"/>
<feature type="compositionally biased region" description="Gly residues" evidence="1">
    <location>
        <begin position="23"/>
        <end position="33"/>
    </location>
</feature>
<feature type="compositionally biased region" description="Basic and acidic residues" evidence="1">
    <location>
        <begin position="454"/>
        <end position="467"/>
    </location>
</feature>
<feature type="non-terminal residue" evidence="2">
    <location>
        <position position="511"/>
    </location>
</feature>
<feature type="compositionally biased region" description="Basic and acidic residues" evidence="1">
    <location>
        <begin position="355"/>
        <end position="370"/>
    </location>
</feature>
<proteinExistence type="predicted"/>
<feature type="compositionally biased region" description="Basic residues" evidence="1">
    <location>
        <begin position="280"/>
        <end position="297"/>
    </location>
</feature>
<sequence>AAPEDAQRRSAVSRAGPDRPHGGLAGGALGGAGHRLLDRRGPLGGHRRPSAHGDPRGPAPGRLAAAVLRAPARLDGVVRRQRGGDARAVARLRPAQRAGGVVGPALAVRRARGVDGRRPAGAQPVPDVVRAGDAHVRPRRAARHADLRRLPARHGLRSPELARAGRGAPRCAALHAQLGPVLRDRLRPGLAGAAGRHRPGAARRAGALGCGDVRRGRRPLPAVAADDPLPGRQHGRALGAGAARLRAAPGLPAAARLHGAVRPAAGGGHRPGADLAPSGRRGRAARRHDARGRLRGHGARGVAVVAAGTGVGPALSRRVGPAAAAARRAGHLARRRSGTGRAGCDRRALGLRRASAREEQRARVGADHRAGAGAGGSRRLDAARADPGAGLLPARRPALRDALGSRVGSRRHRLARRRAAAGGHRRPARPRAAHTGARAGAPAGPDRAHRLRRGALERAVDGADPRAQRRVARPSACRPSPPDNRCRPLDLLSCSSEPAEGDGLDPDARRL</sequence>
<protein>
    <submittedName>
        <fullName evidence="2">Membrane protein-like</fullName>
    </submittedName>
</protein>
<evidence type="ECO:0000256" key="1">
    <source>
        <dbReference type="SAM" id="MobiDB-lite"/>
    </source>
</evidence>
<dbReference type="EMBL" id="CADCVJ010000043">
    <property type="protein sequence ID" value="CAA9465604.1"/>
    <property type="molecule type" value="Genomic_DNA"/>
</dbReference>
<organism evidence="2">
    <name type="scientific">uncultured Solirubrobacteraceae bacterium</name>
    <dbReference type="NCBI Taxonomy" id="1162706"/>
    <lineage>
        <taxon>Bacteria</taxon>
        <taxon>Bacillati</taxon>
        <taxon>Actinomycetota</taxon>
        <taxon>Thermoleophilia</taxon>
        <taxon>Solirubrobacterales</taxon>
        <taxon>Solirubrobacteraceae</taxon>
        <taxon>environmental samples</taxon>
    </lineage>
</organism>
<name>A0A6J4RA60_9ACTN</name>
<feature type="compositionally biased region" description="Low complexity" evidence="1">
    <location>
        <begin position="433"/>
        <end position="445"/>
    </location>
</feature>
<feature type="region of interest" description="Disordered" evidence="1">
    <location>
        <begin position="327"/>
        <end position="511"/>
    </location>
</feature>
<feature type="region of interest" description="Disordered" evidence="1">
    <location>
        <begin position="1"/>
        <end position="63"/>
    </location>
</feature>
<feature type="compositionally biased region" description="Basic residues" evidence="1">
    <location>
        <begin position="328"/>
        <end position="338"/>
    </location>
</feature>
<reference evidence="2" key="1">
    <citation type="submission" date="2020-02" db="EMBL/GenBank/DDBJ databases">
        <authorList>
            <person name="Meier V. D."/>
        </authorList>
    </citation>
    <scope>NUCLEOTIDE SEQUENCE</scope>
    <source>
        <strain evidence="2">AVDCRST_MAG38</strain>
    </source>
</reference>
<feature type="non-terminal residue" evidence="2">
    <location>
        <position position="1"/>
    </location>
</feature>
<evidence type="ECO:0000313" key="2">
    <source>
        <dbReference type="EMBL" id="CAA9465604.1"/>
    </source>
</evidence>
<gene>
    <name evidence="2" type="ORF">AVDCRST_MAG38-665</name>
</gene>
<feature type="compositionally biased region" description="Basic residues" evidence="1">
    <location>
        <begin position="408"/>
        <end position="432"/>
    </location>
</feature>
<feature type="region of interest" description="Disordered" evidence="1">
    <location>
        <begin position="262"/>
        <end position="297"/>
    </location>
</feature>
<accession>A0A6J4RA60</accession>